<dbReference type="Pfam" id="PF07977">
    <property type="entry name" value="FabA"/>
    <property type="match status" value="1"/>
</dbReference>
<dbReference type="CDD" id="cd01288">
    <property type="entry name" value="FabZ"/>
    <property type="match status" value="1"/>
</dbReference>
<keyword evidence="1" id="KW-0456">Lyase</keyword>
<accession>A0A644VY37</accession>
<sequence length="162" mass="18358">MRFILVDRIDELKIGSWAKGVKCISQTNEIFEQHFPGYPLMPGSLIMEGLAQLSGVLFEYSLMQLGHTHKRPVLTLVNKMKFRRFATPGDKLDYDCRVKLFYPDEYAVATVTAKCDGKLYAEGELLFGFADILDEKLLKLSVEAIESFLKNTKIIASDESNL</sequence>
<dbReference type="PANTHER" id="PTHR30272:SF1">
    <property type="entry name" value="3-HYDROXYACYL-[ACYL-CARRIER-PROTEIN] DEHYDRATASE"/>
    <property type="match status" value="1"/>
</dbReference>
<protein>
    <recommendedName>
        <fullName evidence="3">3-hydroxyacyl-[acyl-carrier-protein] dehydratase</fullName>
    </recommendedName>
</protein>
<reference evidence="2" key="1">
    <citation type="submission" date="2019-08" db="EMBL/GenBank/DDBJ databases">
        <authorList>
            <person name="Kucharzyk K."/>
            <person name="Murdoch R.W."/>
            <person name="Higgins S."/>
            <person name="Loffler F."/>
        </authorList>
    </citation>
    <scope>NUCLEOTIDE SEQUENCE</scope>
</reference>
<dbReference type="EMBL" id="VSSQ01000505">
    <property type="protein sequence ID" value="MPL96331.1"/>
    <property type="molecule type" value="Genomic_DNA"/>
</dbReference>
<gene>
    <name evidence="2" type="ORF">SDC9_42509</name>
</gene>
<dbReference type="InterPro" id="IPR013114">
    <property type="entry name" value="FabA_FabZ"/>
</dbReference>
<dbReference type="GO" id="GO:0016829">
    <property type="term" value="F:lyase activity"/>
    <property type="evidence" value="ECO:0007669"/>
    <property type="project" value="UniProtKB-KW"/>
</dbReference>
<dbReference type="SUPFAM" id="SSF54637">
    <property type="entry name" value="Thioesterase/thiol ester dehydrase-isomerase"/>
    <property type="match status" value="1"/>
</dbReference>
<dbReference type="Gene3D" id="3.10.129.10">
    <property type="entry name" value="Hotdog Thioesterase"/>
    <property type="match status" value="1"/>
</dbReference>
<evidence type="ECO:0000313" key="2">
    <source>
        <dbReference type="EMBL" id="MPL96331.1"/>
    </source>
</evidence>
<comment type="caution">
    <text evidence="2">The sequence shown here is derived from an EMBL/GenBank/DDBJ whole genome shotgun (WGS) entry which is preliminary data.</text>
</comment>
<dbReference type="AlphaFoldDB" id="A0A644VY37"/>
<evidence type="ECO:0008006" key="3">
    <source>
        <dbReference type="Google" id="ProtNLM"/>
    </source>
</evidence>
<proteinExistence type="predicted"/>
<organism evidence="2">
    <name type="scientific">bioreactor metagenome</name>
    <dbReference type="NCBI Taxonomy" id="1076179"/>
    <lineage>
        <taxon>unclassified sequences</taxon>
        <taxon>metagenomes</taxon>
        <taxon>ecological metagenomes</taxon>
    </lineage>
</organism>
<name>A0A644VY37_9ZZZZ</name>
<evidence type="ECO:0000256" key="1">
    <source>
        <dbReference type="ARBA" id="ARBA00023239"/>
    </source>
</evidence>
<dbReference type="InterPro" id="IPR029069">
    <property type="entry name" value="HotDog_dom_sf"/>
</dbReference>
<dbReference type="PANTHER" id="PTHR30272">
    <property type="entry name" value="3-HYDROXYACYL-[ACYL-CARRIER-PROTEIN] DEHYDRATASE"/>
    <property type="match status" value="1"/>
</dbReference>